<dbReference type="InParanoid" id="A0A0C3CJD7"/>
<evidence type="ECO:0000256" key="5">
    <source>
        <dbReference type="ARBA" id="ARBA00022989"/>
    </source>
</evidence>
<feature type="transmembrane region" description="Helical" evidence="11">
    <location>
        <begin position="222"/>
        <end position="245"/>
    </location>
</feature>
<evidence type="ECO:0000256" key="8">
    <source>
        <dbReference type="ARBA" id="ARBA00023170"/>
    </source>
</evidence>
<keyword evidence="7 11" id="KW-0472">Membrane</keyword>
<feature type="transmembrane region" description="Helical" evidence="11">
    <location>
        <begin position="90"/>
        <end position="110"/>
    </location>
</feature>
<reference evidence="13" key="2">
    <citation type="submission" date="2015-01" db="EMBL/GenBank/DDBJ databases">
        <title>Evolutionary Origins and Diversification of the Mycorrhizal Mutualists.</title>
        <authorList>
            <consortium name="DOE Joint Genome Institute"/>
            <consortium name="Mycorrhizal Genomics Consortium"/>
            <person name="Kohler A."/>
            <person name="Kuo A."/>
            <person name="Nagy L.G."/>
            <person name="Floudas D."/>
            <person name="Copeland A."/>
            <person name="Barry K.W."/>
            <person name="Cichocki N."/>
            <person name="Veneault-Fourrey C."/>
            <person name="LaButti K."/>
            <person name="Lindquist E.A."/>
            <person name="Lipzen A."/>
            <person name="Lundell T."/>
            <person name="Morin E."/>
            <person name="Murat C."/>
            <person name="Riley R."/>
            <person name="Ohm R."/>
            <person name="Sun H."/>
            <person name="Tunlid A."/>
            <person name="Henrissat B."/>
            <person name="Grigoriev I.V."/>
            <person name="Hibbett D.S."/>
            <person name="Martin F."/>
        </authorList>
    </citation>
    <scope>NUCLEOTIDE SEQUENCE [LARGE SCALE GENOMIC DNA]</scope>
    <source>
        <strain evidence="13">F 1598</strain>
    </source>
</reference>
<keyword evidence="6" id="KW-0297">G-protein coupled receptor</keyword>
<evidence type="ECO:0000256" key="11">
    <source>
        <dbReference type="SAM" id="Phobius"/>
    </source>
</evidence>
<dbReference type="PANTHER" id="PTHR28097">
    <property type="entry name" value="PHEROMONE A FACTOR RECEPTOR"/>
    <property type="match status" value="1"/>
</dbReference>
<evidence type="ECO:0000256" key="1">
    <source>
        <dbReference type="ARBA" id="ARBA00004141"/>
    </source>
</evidence>
<evidence type="ECO:0000256" key="10">
    <source>
        <dbReference type="SAM" id="MobiDB-lite"/>
    </source>
</evidence>
<feature type="transmembrane region" description="Helical" evidence="11">
    <location>
        <begin position="6"/>
        <end position="27"/>
    </location>
</feature>
<dbReference type="PANTHER" id="PTHR28097:SF1">
    <property type="entry name" value="PHEROMONE A FACTOR RECEPTOR"/>
    <property type="match status" value="1"/>
</dbReference>
<feature type="transmembrane region" description="Helical" evidence="11">
    <location>
        <begin position="131"/>
        <end position="152"/>
    </location>
</feature>
<feature type="compositionally biased region" description="Polar residues" evidence="10">
    <location>
        <begin position="418"/>
        <end position="428"/>
    </location>
</feature>
<organism evidence="12 13">
    <name type="scientific">Piloderma croceum (strain F 1598)</name>
    <dbReference type="NCBI Taxonomy" id="765440"/>
    <lineage>
        <taxon>Eukaryota</taxon>
        <taxon>Fungi</taxon>
        <taxon>Dikarya</taxon>
        <taxon>Basidiomycota</taxon>
        <taxon>Agaricomycotina</taxon>
        <taxon>Agaricomycetes</taxon>
        <taxon>Agaricomycetidae</taxon>
        <taxon>Atheliales</taxon>
        <taxon>Atheliaceae</taxon>
        <taxon>Piloderma</taxon>
    </lineage>
</organism>
<dbReference type="GO" id="GO:0000750">
    <property type="term" value="P:pheromone-dependent signal transduction involved in conjugation with cellular fusion"/>
    <property type="evidence" value="ECO:0007669"/>
    <property type="project" value="TreeGrafter"/>
</dbReference>
<evidence type="ECO:0000256" key="7">
    <source>
        <dbReference type="ARBA" id="ARBA00023136"/>
    </source>
</evidence>
<dbReference type="GO" id="GO:0004934">
    <property type="term" value="F:mating-type alpha-factor pheromone receptor activity"/>
    <property type="evidence" value="ECO:0007669"/>
    <property type="project" value="InterPro"/>
</dbReference>
<dbReference type="InterPro" id="IPR001499">
    <property type="entry name" value="GPCR_STE3"/>
</dbReference>
<feature type="region of interest" description="Disordered" evidence="10">
    <location>
        <begin position="408"/>
        <end position="458"/>
    </location>
</feature>
<gene>
    <name evidence="12" type="ORF">PILCRDRAFT_198438</name>
</gene>
<dbReference type="AlphaFoldDB" id="A0A0C3CJD7"/>
<feature type="transmembrane region" description="Helical" evidence="11">
    <location>
        <begin position="287"/>
        <end position="305"/>
    </location>
</feature>
<evidence type="ECO:0000256" key="3">
    <source>
        <dbReference type="ARBA" id="ARBA00022507"/>
    </source>
</evidence>
<keyword evidence="13" id="KW-1185">Reference proteome</keyword>
<dbReference type="Proteomes" id="UP000054166">
    <property type="component" value="Unassembled WGS sequence"/>
</dbReference>
<accession>A0A0C3CJD7</accession>
<dbReference type="FunCoup" id="A0A0C3CJD7">
    <property type="interactions" value="93"/>
</dbReference>
<dbReference type="Pfam" id="PF02076">
    <property type="entry name" value="STE3"/>
    <property type="match status" value="1"/>
</dbReference>
<keyword evidence="3" id="KW-0589">Pheromone response</keyword>
<evidence type="ECO:0000256" key="4">
    <source>
        <dbReference type="ARBA" id="ARBA00022692"/>
    </source>
</evidence>
<dbReference type="EMBL" id="KN832974">
    <property type="protein sequence ID" value="KIM89832.1"/>
    <property type="molecule type" value="Genomic_DNA"/>
</dbReference>
<dbReference type="InterPro" id="IPR000481">
    <property type="entry name" value="GPCR_Pheromne_B_alpha_rcpt"/>
</dbReference>
<keyword evidence="4 11" id="KW-0812">Transmembrane</keyword>
<evidence type="ECO:0000256" key="6">
    <source>
        <dbReference type="ARBA" id="ARBA00023040"/>
    </source>
</evidence>
<comment type="subcellular location">
    <subcellularLocation>
        <location evidence="1">Membrane</location>
        <topology evidence="1">Multi-pass membrane protein</topology>
    </subcellularLocation>
</comment>
<proteinExistence type="inferred from homology"/>
<protein>
    <submittedName>
        <fullName evidence="12">Uncharacterized protein</fullName>
    </submittedName>
</protein>
<reference evidence="12 13" key="1">
    <citation type="submission" date="2014-04" db="EMBL/GenBank/DDBJ databases">
        <authorList>
            <consortium name="DOE Joint Genome Institute"/>
            <person name="Kuo A."/>
            <person name="Tarkka M."/>
            <person name="Buscot F."/>
            <person name="Kohler A."/>
            <person name="Nagy L.G."/>
            <person name="Floudas D."/>
            <person name="Copeland A."/>
            <person name="Barry K.W."/>
            <person name="Cichocki N."/>
            <person name="Veneault-Fourrey C."/>
            <person name="LaButti K."/>
            <person name="Lindquist E.A."/>
            <person name="Lipzen A."/>
            <person name="Lundell T."/>
            <person name="Morin E."/>
            <person name="Murat C."/>
            <person name="Sun H."/>
            <person name="Tunlid A."/>
            <person name="Henrissat B."/>
            <person name="Grigoriev I.V."/>
            <person name="Hibbett D.S."/>
            <person name="Martin F."/>
            <person name="Nordberg H.P."/>
            <person name="Cantor M.N."/>
            <person name="Hua S.X."/>
        </authorList>
    </citation>
    <scope>NUCLEOTIDE SEQUENCE [LARGE SCALE GENOMIC DNA]</scope>
    <source>
        <strain evidence="12 13">F 1598</strain>
    </source>
</reference>
<keyword evidence="5 11" id="KW-1133">Transmembrane helix</keyword>
<keyword evidence="9" id="KW-0807">Transducer</keyword>
<keyword evidence="8" id="KW-0675">Receptor</keyword>
<dbReference type="OrthoDB" id="2874149at2759"/>
<evidence type="ECO:0000256" key="9">
    <source>
        <dbReference type="ARBA" id="ARBA00023224"/>
    </source>
</evidence>
<evidence type="ECO:0000313" key="13">
    <source>
        <dbReference type="Proteomes" id="UP000054166"/>
    </source>
</evidence>
<feature type="transmembrane region" description="Helical" evidence="11">
    <location>
        <begin position="172"/>
        <end position="201"/>
    </location>
</feature>
<dbReference type="PRINTS" id="PR00899">
    <property type="entry name" value="GPCRSTE3"/>
</dbReference>
<evidence type="ECO:0000313" key="12">
    <source>
        <dbReference type="EMBL" id="KIM89832.1"/>
    </source>
</evidence>
<evidence type="ECO:0000256" key="2">
    <source>
        <dbReference type="ARBA" id="ARBA00011085"/>
    </source>
</evidence>
<sequence>MIVEVPNYIVSTLSFIGFILLMIPFPWHWKSVCSRSLSGACLLVNLEMTASNRGTCLYIVWAALGCLNQFINSVVWDKNVINRAPVWCDISTRIAIGISIAIPAASLCIMRHLYQIMCLRSINLSKKRRTIVIDVAIGLGLPLLGIIFYYFVEGHRFNILEDIGCYPAIYGTPLAFVLVLCWPLVIGVVCGVYGCLIIHACTKRYTGIRASVVSLPHSFRHYYRLCALSFIASLCTIAASAYVIAVDVQGGLYPWKGWADDHYAFSAVRQVPAVEWMNEPGAVPIQASRFFLIACSLVFFSFFGLTEEVRELYRNAYVALVTKSRKVTARIREACSRRKRLLGFDTSSPCQERDNPTLPISIQPKLAFRHDLMASFSPNFSLSNVAFGASDFRVITLADKQESDSSIEFSSEIGTLPHTPSSDQSVPNTPMPPARPEPAYVDVRGSRGLDGLPSDNIV</sequence>
<comment type="similarity">
    <text evidence="2">Belongs to the G-protein coupled receptor 4 family.</text>
</comment>
<dbReference type="HOGENOM" id="CLU_027592_0_2_1"/>
<dbReference type="GO" id="GO:0005886">
    <property type="term" value="C:plasma membrane"/>
    <property type="evidence" value="ECO:0007669"/>
    <property type="project" value="TreeGrafter"/>
</dbReference>
<dbReference type="CDD" id="cd14966">
    <property type="entry name" value="7tmD_STE3"/>
    <property type="match status" value="1"/>
</dbReference>
<dbReference type="PRINTS" id="PR00901">
    <property type="entry name" value="PHEROMONEBAR"/>
</dbReference>
<name>A0A0C3CJD7_PILCF</name>